<comment type="caution">
    <text evidence="7">The sequence shown here is derived from an EMBL/GenBank/DDBJ whole genome shotgun (WGS) entry which is preliminary data.</text>
</comment>
<feature type="domain" description="D-isomer specific 2-hydroxyacid dehydrogenase catalytic" evidence="5">
    <location>
        <begin position="12"/>
        <end position="313"/>
    </location>
</feature>
<dbReference type="Gene3D" id="3.40.50.720">
    <property type="entry name" value="NAD(P)-binding Rossmann-like Domain"/>
    <property type="match status" value="2"/>
</dbReference>
<evidence type="ECO:0000259" key="6">
    <source>
        <dbReference type="Pfam" id="PF02826"/>
    </source>
</evidence>
<dbReference type="InterPro" id="IPR006140">
    <property type="entry name" value="D-isomer_DH_NAD-bd"/>
</dbReference>
<sequence>MNILVTATPFCEDSQKSIKILKKHNLNFTIYNKNISSESKLIKLLKDKEIVVAGLERYSEKVLKESKKLKLISRVGIGLDNVDLKAARKYNISVTHTPDGPTMAVVEFTIGLIFSALRLIHTSYVNILNSKWKRNTGFRIENSVIGIIGVGRTGSRVANLLKNLGVKKILINDINYKYKKFKKNIFKASKQKIYKEADIISLHIPLTNKTSNLISYREFKLFKKNSILINTSRGGIVNENALYSALKRKKLFSAAMDVFAREPYKGRLRTLRNCLLTPHNASMSKDCRIRMETEATEEAIRLISKKKFKNLAN</sequence>
<dbReference type="Pfam" id="PF00389">
    <property type="entry name" value="2-Hacid_dh"/>
    <property type="match status" value="1"/>
</dbReference>
<proteinExistence type="inferred from homology"/>
<evidence type="ECO:0000313" key="7">
    <source>
        <dbReference type="EMBL" id="NMN67089.1"/>
    </source>
</evidence>
<keyword evidence="8" id="KW-1185">Reference proteome</keyword>
<gene>
    <name evidence="7" type="ORF">VP91_00002220</name>
</gene>
<dbReference type="PROSITE" id="PS00670">
    <property type="entry name" value="D_2_HYDROXYACID_DH_2"/>
    <property type="match status" value="1"/>
</dbReference>
<dbReference type="PROSITE" id="PS00671">
    <property type="entry name" value="D_2_HYDROXYACID_DH_3"/>
    <property type="match status" value="1"/>
</dbReference>
<dbReference type="Pfam" id="PF02826">
    <property type="entry name" value="2-Hacid_dh_C"/>
    <property type="match status" value="1"/>
</dbReference>
<evidence type="ECO:0000259" key="5">
    <source>
        <dbReference type="Pfam" id="PF00389"/>
    </source>
</evidence>
<dbReference type="PANTHER" id="PTHR42789:SF1">
    <property type="entry name" value="D-ISOMER SPECIFIC 2-HYDROXYACID DEHYDROGENASE FAMILY PROTEIN (AFU_ORTHOLOGUE AFUA_6G10090)"/>
    <property type="match status" value="1"/>
</dbReference>
<dbReference type="InterPro" id="IPR050857">
    <property type="entry name" value="D-2-hydroxyacid_DH"/>
</dbReference>
<dbReference type="InterPro" id="IPR006139">
    <property type="entry name" value="D-isomer_2_OHA_DH_cat_dom"/>
</dbReference>
<evidence type="ECO:0000256" key="4">
    <source>
        <dbReference type="RuleBase" id="RU003719"/>
    </source>
</evidence>
<keyword evidence="3" id="KW-0520">NAD</keyword>
<dbReference type="Proteomes" id="UP001166004">
    <property type="component" value="Unassembled WGS sequence"/>
</dbReference>
<reference evidence="7 8" key="1">
    <citation type="submission" date="2019-07" db="EMBL/GenBank/DDBJ databases">
        <title>SAR11 Genome Evolution.</title>
        <authorList>
            <person name="Giovannoni S."/>
        </authorList>
    </citation>
    <scope>NUCLEOTIDE SEQUENCE [LARGE SCALE GENOMIC DNA]</scope>
    <source>
        <strain evidence="7 8">HTCC9565</strain>
    </source>
</reference>
<dbReference type="SUPFAM" id="SSF51735">
    <property type="entry name" value="NAD(P)-binding Rossmann-fold domains"/>
    <property type="match status" value="1"/>
</dbReference>
<name>A0ABX1T0X1_PELUQ</name>
<dbReference type="InterPro" id="IPR036291">
    <property type="entry name" value="NAD(P)-bd_dom_sf"/>
</dbReference>
<keyword evidence="2 4" id="KW-0560">Oxidoreductase</keyword>
<evidence type="ECO:0000256" key="2">
    <source>
        <dbReference type="ARBA" id="ARBA00023002"/>
    </source>
</evidence>
<dbReference type="PANTHER" id="PTHR42789">
    <property type="entry name" value="D-ISOMER SPECIFIC 2-HYDROXYACID DEHYDROGENASE FAMILY PROTEIN (AFU_ORTHOLOGUE AFUA_6G10090)"/>
    <property type="match status" value="1"/>
</dbReference>
<evidence type="ECO:0000256" key="1">
    <source>
        <dbReference type="ARBA" id="ARBA00005854"/>
    </source>
</evidence>
<feature type="domain" description="D-isomer specific 2-hydroxyacid dehydrogenase NAD-binding" evidence="6">
    <location>
        <begin position="110"/>
        <end position="281"/>
    </location>
</feature>
<dbReference type="SUPFAM" id="SSF52283">
    <property type="entry name" value="Formate/glycerate dehydrogenase catalytic domain-like"/>
    <property type="match status" value="1"/>
</dbReference>
<dbReference type="EMBL" id="LANA01000001">
    <property type="protein sequence ID" value="NMN67089.1"/>
    <property type="molecule type" value="Genomic_DNA"/>
</dbReference>
<protein>
    <submittedName>
        <fullName evidence="7">D-3-phosphoglycerate dehydrogenase</fullName>
    </submittedName>
</protein>
<dbReference type="InterPro" id="IPR029753">
    <property type="entry name" value="D-isomer_DH_CS"/>
</dbReference>
<organism evidence="7 8">
    <name type="scientific">Pelagibacter ubique</name>
    <dbReference type="NCBI Taxonomy" id="198252"/>
    <lineage>
        <taxon>Bacteria</taxon>
        <taxon>Pseudomonadati</taxon>
        <taxon>Pseudomonadota</taxon>
        <taxon>Alphaproteobacteria</taxon>
        <taxon>Candidatus Pelagibacterales</taxon>
        <taxon>Candidatus Pelagibacteraceae</taxon>
        <taxon>Candidatus Pelagibacter</taxon>
    </lineage>
</organism>
<accession>A0ABX1T0X1</accession>
<dbReference type="RefSeq" id="WP_169035604.1">
    <property type="nucleotide sequence ID" value="NZ_LANA01000001.1"/>
</dbReference>
<evidence type="ECO:0000313" key="8">
    <source>
        <dbReference type="Proteomes" id="UP001166004"/>
    </source>
</evidence>
<comment type="similarity">
    <text evidence="1 4">Belongs to the D-isomer specific 2-hydroxyacid dehydrogenase family.</text>
</comment>
<evidence type="ECO:0000256" key="3">
    <source>
        <dbReference type="ARBA" id="ARBA00023027"/>
    </source>
</evidence>